<dbReference type="OrthoDB" id="5419315at2759"/>
<keyword evidence="4" id="KW-1185">Reference proteome</keyword>
<dbReference type="Proteomes" id="UP000275385">
    <property type="component" value="Unassembled WGS sequence"/>
</dbReference>
<dbReference type="Gene3D" id="4.10.240.10">
    <property type="entry name" value="Zn(2)-C6 fungal-type DNA-binding domain"/>
    <property type="match status" value="1"/>
</dbReference>
<gene>
    <name evidence="3" type="ORF">DL546_006187</name>
</gene>
<comment type="caution">
    <text evidence="3">The sequence shown here is derived from an EMBL/GenBank/DDBJ whole genome shotgun (WGS) entry which is preliminary data.</text>
</comment>
<feature type="domain" description="Zn(2)-C6 fungal-type" evidence="2">
    <location>
        <begin position="34"/>
        <end position="64"/>
    </location>
</feature>
<dbReference type="Pfam" id="PF00172">
    <property type="entry name" value="Zn_clus"/>
    <property type="match status" value="1"/>
</dbReference>
<dbReference type="GO" id="GO:0008270">
    <property type="term" value="F:zinc ion binding"/>
    <property type="evidence" value="ECO:0007669"/>
    <property type="project" value="InterPro"/>
</dbReference>
<dbReference type="PROSITE" id="PS00463">
    <property type="entry name" value="ZN2_CY6_FUNGAL_1"/>
    <property type="match status" value="1"/>
</dbReference>
<dbReference type="InterPro" id="IPR036864">
    <property type="entry name" value="Zn2-C6_fun-type_DNA-bd_sf"/>
</dbReference>
<dbReference type="SMART" id="SM00066">
    <property type="entry name" value="GAL4"/>
    <property type="match status" value="1"/>
</dbReference>
<dbReference type="InterPro" id="IPR053157">
    <property type="entry name" value="Sterol_Uptake_Regulator"/>
</dbReference>
<dbReference type="EMBL" id="QVQW01000044">
    <property type="protein sequence ID" value="RKU43364.1"/>
    <property type="molecule type" value="Genomic_DNA"/>
</dbReference>
<evidence type="ECO:0000256" key="1">
    <source>
        <dbReference type="ARBA" id="ARBA00023242"/>
    </source>
</evidence>
<evidence type="ECO:0000313" key="4">
    <source>
        <dbReference type="Proteomes" id="UP000275385"/>
    </source>
</evidence>
<dbReference type="SUPFAM" id="SSF57701">
    <property type="entry name" value="Zn2/Cys6 DNA-binding domain"/>
    <property type="match status" value="1"/>
</dbReference>
<reference evidence="3 4" key="1">
    <citation type="submission" date="2018-08" db="EMBL/GenBank/DDBJ databases">
        <title>Draft genome of the lignicolous fungus Coniochaeta pulveracea.</title>
        <authorList>
            <person name="Borstlap C.J."/>
            <person name="De Witt R.N."/>
            <person name="Botha A."/>
            <person name="Volschenk H."/>
        </authorList>
    </citation>
    <scope>NUCLEOTIDE SEQUENCE [LARGE SCALE GENOMIC DNA]</scope>
    <source>
        <strain evidence="3 4">CAB683</strain>
    </source>
</reference>
<dbReference type="STRING" id="177199.A0A420Y650"/>
<protein>
    <recommendedName>
        <fullName evidence="2">Zn(2)-C6 fungal-type domain-containing protein</fullName>
    </recommendedName>
</protein>
<dbReference type="InterPro" id="IPR001138">
    <property type="entry name" value="Zn2Cys6_DnaBD"/>
</dbReference>
<sequence length="480" mass="54119">MVFVTIMREESTHVQTMLEKPYHQKRPHRKSRTGCRNCKTRKVKCDEARPSCRNCTLRRENCTYPTAPPSSKSDSGSTAIIRSSRSSLISNCAKRSSAPVFLTEPLFRPSGKDETDMRCLWFYTHKTHESFASDVTKSSVTEILQFKVVELAFQAPFLMDILMSLTAQHMKYLNMPISEERALAYRERAFRGYRHAIETANPGNFNALLPASLFMCAVASTQFREEGTPPLYILDWILVWRGIGMIFDLVRPETMYEAGVAALFSRPPVDINTAALHIPNNLLYMVTSIKPGDEGFHNVDTYYDTLKFLGALYQELSENGYGPVFDLRTITFFTFVRDEFVELARERRPRALVIVAHYLAFAKTIRSETSWWMLGIADSQIDTICDLLGDPWASLLGVPRGVAATEDRDAIARILLNNSAWQPPKPDGMSLEKYNKIVDNSGVEVAFPVGLGQVTTGQQPVSNRISEVAGLEDLVNMAIR</sequence>
<accession>A0A420Y650</accession>
<evidence type="ECO:0000313" key="3">
    <source>
        <dbReference type="EMBL" id="RKU43364.1"/>
    </source>
</evidence>
<dbReference type="GO" id="GO:0001228">
    <property type="term" value="F:DNA-binding transcription activator activity, RNA polymerase II-specific"/>
    <property type="evidence" value="ECO:0007669"/>
    <property type="project" value="TreeGrafter"/>
</dbReference>
<dbReference type="PANTHER" id="PTHR47784:SF5">
    <property type="entry name" value="STEROL UPTAKE CONTROL PROTEIN 2"/>
    <property type="match status" value="1"/>
</dbReference>
<organism evidence="3 4">
    <name type="scientific">Coniochaeta pulveracea</name>
    <dbReference type="NCBI Taxonomy" id="177199"/>
    <lineage>
        <taxon>Eukaryota</taxon>
        <taxon>Fungi</taxon>
        <taxon>Dikarya</taxon>
        <taxon>Ascomycota</taxon>
        <taxon>Pezizomycotina</taxon>
        <taxon>Sordariomycetes</taxon>
        <taxon>Sordariomycetidae</taxon>
        <taxon>Coniochaetales</taxon>
        <taxon>Coniochaetaceae</taxon>
        <taxon>Coniochaeta</taxon>
    </lineage>
</organism>
<dbReference type="PANTHER" id="PTHR47784">
    <property type="entry name" value="STEROL UPTAKE CONTROL PROTEIN 2"/>
    <property type="match status" value="1"/>
</dbReference>
<proteinExistence type="predicted"/>
<dbReference type="PROSITE" id="PS50048">
    <property type="entry name" value="ZN2_CY6_FUNGAL_2"/>
    <property type="match status" value="1"/>
</dbReference>
<name>A0A420Y650_9PEZI</name>
<evidence type="ECO:0000259" key="2">
    <source>
        <dbReference type="PROSITE" id="PS50048"/>
    </source>
</evidence>
<dbReference type="AlphaFoldDB" id="A0A420Y650"/>
<keyword evidence="1" id="KW-0539">Nucleus</keyword>
<dbReference type="CDD" id="cd00067">
    <property type="entry name" value="GAL4"/>
    <property type="match status" value="1"/>
</dbReference>